<accession>A0A9R1T488</accession>
<dbReference type="CDD" id="cd22100">
    <property type="entry name" value="F-box_FBXO28"/>
    <property type="match status" value="1"/>
</dbReference>
<dbReference type="GeneID" id="105266235"/>
<dbReference type="PROSITE" id="PS50181">
    <property type="entry name" value="FBOX"/>
    <property type="match status" value="1"/>
</dbReference>
<organism evidence="3 4">
    <name type="scientific">Fopius arisanus</name>
    <dbReference type="NCBI Taxonomy" id="64838"/>
    <lineage>
        <taxon>Eukaryota</taxon>
        <taxon>Metazoa</taxon>
        <taxon>Ecdysozoa</taxon>
        <taxon>Arthropoda</taxon>
        <taxon>Hexapoda</taxon>
        <taxon>Insecta</taxon>
        <taxon>Pterygota</taxon>
        <taxon>Neoptera</taxon>
        <taxon>Endopterygota</taxon>
        <taxon>Hymenoptera</taxon>
        <taxon>Apocrita</taxon>
        <taxon>Ichneumonoidea</taxon>
        <taxon>Braconidae</taxon>
        <taxon>Opiinae</taxon>
        <taxon>Fopius</taxon>
    </lineage>
</organism>
<dbReference type="InterPro" id="IPR036047">
    <property type="entry name" value="F-box-like_dom_sf"/>
</dbReference>
<dbReference type="PANTHER" id="PTHR13252:SF9">
    <property type="entry name" value="F-BOX ONLY PROTEIN 28"/>
    <property type="match status" value="1"/>
</dbReference>
<evidence type="ECO:0000256" key="1">
    <source>
        <dbReference type="SAM" id="Coils"/>
    </source>
</evidence>
<dbReference type="OrthoDB" id="5860767at2759"/>
<dbReference type="SMART" id="SM00256">
    <property type="entry name" value="FBOX"/>
    <property type="match status" value="1"/>
</dbReference>
<feature type="coiled-coil region" evidence="1">
    <location>
        <begin position="252"/>
        <end position="300"/>
    </location>
</feature>
<feature type="domain" description="F-box" evidence="2">
    <location>
        <begin position="9"/>
        <end position="57"/>
    </location>
</feature>
<dbReference type="PANTHER" id="PTHR13252">
    <property type="entry name" value="F-BOX ONLY PROTEIN 28"/>
    <property type="match status" value="1"/>
</dbReference>
<protein>
    <submittedName>
        <fullName evidence="4">F-box only protein 28</fullName>
    </submittedName>
</protein>
<proteinExistence type="predicted"/>
<dbReference type="RefSeq" id="XP_011302514.1">
    <property type="nucleotide sequence ID" value="XM_011304212.1"/>
</dbReference>
<evidence type="ECO:0000259" key="2">
    <source>
        <dbReference type="PROSITE" id="PS50181"/>
    </source>
</evidence>
<dbReference type="SUPFAM" id="SSF81383">
    <property type="entry name" value="F-box domain"/>
    <property type="match status" value="1"/>
</dbReference>
<evidence type="ECO:0000313" key="4">
    <source>
        <dbReference type="RefSeq" id="XP_011302514.1"/>
    </source>
</evidence>
<dbReference type="AlphaFoldDB" id="A0A9R1T488"/>
<keyword evidence="1" id="KW-0175">Coiled coil</keyword>
<keyword evidence="3" id="KW-1185">Reference proteome</keyword>
<dbReference type="GO" id="GO:0000209">
    <property type="term" value="P:protein polyubiquitination"/>
    <property type="evidence" value="ECO:0007669"/>
    <property type="project" value="TreeGrafter"/>
</dbReference>
<dbReference type="InterPro" id="IPR039719">
    <property type="entry name" value="FBXO28"/>
</dbReference>
<dbReference type="CTD" id="39104"/>
<sequence length="360" mass="42191">MMEIEMVQNISLIELPDVVLETILSNLSYDELARLRIVCKHFDRTCQQMLNRGFSLMEKYHGQCLKNVKSQLPRRESERRNHALARHADVLTAIETRISMLSMTFMKYVNLHLCCFIPGKVIDEILRVLRLIKDTKFPPRAHEILQELRDISSMAMEHFDEKILPVLKQSACTSMVNAVSSYELPGSSFMISHHNSTPTTSVYGQHTLTAENWNNTMRAVFIKTRKNRLSFLNVEAAMKKLRLRLKRQACFIHLQSKKLQNQSKKIHEQEQQISEMRRHFEEWEQKIGDLTAELSRSREEPLKGEKIESCKRKRIDVIKRTSDNNDLEAKKRKLIVERKPSIDPKDAKFKEYIKSQLLDK</sequence>
<name>A0A9R1T488_9HYME</name>
<reference evidence="4" key="1">
    <citation type="submission" date="2025-08" db="UniProtKB">
        <authorList>
            <consortium name="RefSeq"/>
        </authorList>
    </citation>
    <scope>IDENTIFICATION</scope>
    <source>
        <strain evidence="4">USDA-PBARC FA_bdor</strain>
        <tissue evidence="4">Whole organism</tissue>
    </source>
</reference>
<dbReference type="KEGG" id="fas:105266235"/>
<gene>
    <name evidence="4" type="primary">pall</name>
</gene>
<dbReference type="Gene3D" id="1.20.1280.50">
    <property type="match status" value="1"/>
</dbReference>
<dbReference type="Pfam" id="PF00646">
    <property type="entry name" value="F-box"/>
    <property type="match status" value="1"/>
</dbReference>
<evidence type="ECO:0000313" key="3">
    <source>
        <dbReference type="Proteomes" id="UP000694866"/>
    </source>
</evidence>
<dbReference type="InterPro" id="IPR001810">
    <property type="entry name" value="F-box_dom"/>
</dbReference>
<dbReference type="Proteomes" id="UP000694866">
    <property type="component" value="Unplaced"/>
</dbReference>